<sequence>MTVSDTTSYVPAFAVCLRPEPDLEKLQGQLSEHSITHFRTVDGKVYKTVGRLNRKSVPYSAVTASTYPYPRIESSGHAPLNRLEQEWLERIGGNQWK</sequence>
<proteinExistence type="predicted"/>
<evidence type="ECO:0000313" key="1">
    <source>
        <dbReference type="EMBL" id="EEI16325.1"/>
    </source>
</evidence>
<comment type="caution">
    <text evidence="1">The sequence shown here is derived from an EMBL/GenBank/DDBJ whole genome shotgun (WGS) entry which is preliminary data.</text>
</comment>
<dbReference type="STRING" id="525263.HMPREF0298_1911"/>
<protein>
    <submittedName>
        <fullName evidence="1">Uncharacterized protein</fullName>
    </submittedName>
</protein>
<gene>
    <name evidence="1" type="ORF">HMPREF0298_1911</name>
</gene>
<dbReference type="EMBL" id="ACHJ01000158">
    <property type="protein sequence ID" value="EEI16325.1"/>
    <property type="molecule type" value="Genomic_DNA"/>
</dbReference>
<accession>C0XTZ1</accession>
<organism evidence="1 2">
    <name type="scientific">Corynebacterium lipophiloflavum (strain ATCC 700352 / DSM 44291 / CCUG 37336 / JCM 10383 / DMMZ 1944)</name>
    <dbReference type="NCBI Taxonomy" id="525263"/>
    <lineage>
        <taxon>Bacteria</taxon>
        <taxon>Bacillati</taxon>
        <taxon>Actinomycetota</taxon>
        <taxon>Actinomycetes</taxon>
        <taxon>Mycobacteriales</taxon>
        <taxon>Corynebacteriaceae</taxon>
        <taxon>Corynebacterium</taxon>
    </lineage>
</organism>
<evidence type="ECO:0000313" key="2">
    <source>
        <dbReference type="Proteomes" id="UP000006196"/>
    </source>
</evidence>
<dbReference type="Proteomes" id="UP000006196">
    <property type="component" value="Unassembled WGS sequence"/>
</dbReference>
<name>C0XTZ1_CORLD</name>
<reference evidence="1" key="1">
    <citation type="submission" date="2009-01" db="EMBL/GenBank/DDBJ databases">
        <authorList>
            <person name="Qin X."/>
            <person name="Bachman B."/>
            <person name="Battles P."/>
            <person name="Bell A."/>
            <person name="Bess C."/>
            <person name="Bickham C."/>
            <person name="Chaboub L."/>
            <person name="Chen D."/>
            <person name="Coyle M."/>
            <person name="Deiros D.R."/>
            <person name="Dinh H."/>
            <person name="Forbes L."/>
            <person name="Fowler G."/>
            <person name="Francisco L."/>
            <person name="Fu Q."/>
            <person name="Gubbala S."/>
            <person name="Hale W."/>
            <person name="Han Y."/>
            <person name="Hemphill L."/>
            <person name="Highlander S.K."/>
            <person name="Hirani K."/>
            <person name="Hogues M."/>
            <person name="Jackson L."/>
            <person name="Jakkamsetti A."/>
            <person name="Javaid M."/>
            <person name="Jiang H."/>
            <person name="Korchina V."/>
            <person name="Kovar C."/>
            <person name="Lara F."/>
            <person name="Lee S."/>
            <person name="Mata R."/>
            <person name="Mathew T."/>
            <person name="Moen C."/>
            <person name="Morales K."/>
            <person name="Munidasa M."/>
            <person name="Nazareth L."/>
            <person name="Ngo R."/>
            <person name="Nguyen L."/>
            <person name="Okwuonu G."/>
            <person name="Ongeri F."/>
            <person name="Patil S."/>
            <person name="Petrosino J."/>
            <person name="Pham C."/>
            <person name="Pham P."/>
            <person name="Pu L.-L."/>
            <person name="Puazo M."/>
            <person name="Raj R."/>
            <person name="Reid J."/>
            <person name="Rouhana J."/>
            <person name="Saada N."/>
            <person name="Shang Y."/>
            <person name="Simmons D."/>
            <person name="Thornton R."/>
            <person name="Warren J."/>
            <person name="Weissenberger G."/>
            <person name="Zhang J."/>
            <person name="Zhang L."/>
            <person name="Zhou C."/>
            <person name="Zhu D."/>
            <person name="Muzny D."/>
            <person name="Worley K."/>
            <person name="Gibbs R."/>
        </authorList>
    </citation>
    <scope>NUCLEOTIDE SEQUENCE [LARGE SCALE GENOMIC DNA]</scope>
    <source>
        <strain evidence="1">DSM 44291</strain>
    </source>
</reference>
<dbReference type="AlphaFoldDB" id="C0XTZ1"/>
<dbReference type="HOGENOM" id="CLU_2342024_0_0_11"/>
<keyword evidence="2" id="KW-1185">Reference proteome</keyword>